<feature type="transmembrane region" description="Helical" evidence="1">
    <location>
        <begin position="6"/>
        <end position="23"/>
    </location>
</feature>
<accession>A0A1X7GX55</accession>
<keyword evidence="1" id="KW-0812">Transmembrane</keyword>
<dbReference type="PANTHER" id="PTHR38034:SF1">
    <property type="entry name" value="INNER MEMBRANE PROTEIN YPJD"/>
    <property type="match status" value="1"/>
</dbReference>
<feature type="transmembrane region" description="Helical" evidence="1">
    <location>
        <begin position="67"/>
        <end position="86"/>
    </location>
</feature>
<feature type="domain" description="Cytochrome c assembly protein" evidence="2">
    <location>
        <begin position="66"/>
        <end position="269"/>
    </location>
</feature>
<feature type="transmembrane region" description="Helical" evidence="1">
    <location>
        <begin position="249"/>
        <end position="275"/>
    </location>
</feature>
<reference evidence="3 4" key="1">
    <citation type="submission" date="2017-04" db="EMBL/GenBank/DDBJ databases">
        <authorList>
            <person name="Afonso C.L."/>
            <person name="Miller P.J."/>
            <person name="Scott M.A."/>
            <person name="Spackman E."/>
            <person name="Goraichik I."/>
            <person name="Dimitrov K.M."/>
            <person name="Suarez D.L."/>
            <person name="Swayne D.E."/>
        </authorList>
    </citation>
    <scope>NUCLEOTIDE SEQUENCE [LARGE SCALE GENOMIC DNA]</scope>
    <source>
        <strain evidence="3 4">A2P</strain>
    </source>
</reference>
<evidence type="ECO:0000313" key="3">
    <source>
        <dbReference type="EMBL" id="SMF76093.1"/>
    </source>
</evidence>
<dbReference type="Pfam" id="PF01578">
    <property type="entry name" value="Cytochrom_C_asm"/>
    <property type="match status" value="1"/>
</dbReference>
<evidence type="ECO:0000313" key="4">
    <source>
        <dbReference type="Proteomes" id="UP000192936"/>
    </source>
</evidence>
<protein>
    <submittedName>
        <fullName evidence="3">ABC-type uncharacterized transport system, permease component</fullName>
    </submittedName>
</protein>
<feature type="transmembrane region" description="Helical" evidence="1">
    <location>
        <begin position="217"/>
        <end position="237"/>
    </location>
</feature>
<dbReference type="RefSeq" id="WP_085089437.1">
    <property type="nucleotide sequence ID" value="NZ_FXAK01000007.1"/>
</dbReference>
<organism evidence="3 4">
    <name type="scientific">Azospirillum oryzae</name>
    <dbReference type="NCBI Taxonomy" id="286727"/>
    <lineage>
        <taxon>Bacteria</taxon>
        <taxon>Pseudomonadati</taxon>
        <taxon>Pseudomonadota</taxon>
        <taxon>Alphaproteobacteria</taxon>
        <taxon>Rhodospirillales</taxon>
        <taxon>Azospirillaceae</taxon>
        <taxon>Azospirillum</taxon>
    </lineage>
</organism>
<dbReference type="AlphaFoldDB" id="A0A1X7GX55"/>
<dbReference type="PANTHER" id="PTHR38034">
    <property type="entry name" value="INNER MEMBRANE PROTEIN YPJD"/>
    <property type="match status" value="1"/>
</dbReference>
<evidence type="ECO:0000256" key="1">
    <source>
        <dbReference type="SAM" id="Phobius"/>
    </source>
</evidence>
<evidence type="ECO:0000259" key="2">
    <source>
        <dbReference type="Pfam" id="PF01578"/>
    </source>
</evidence>
<feature type="transmembrane region" description="Helical" evidence="1">
    <location>
        <begin position="35"/>
        <end position="55"/>
    </location>
</feature>
<feature type="transmembrane region" description="Helical" evidence="1">
    <location>
        <begin position="130"/>
        <end position="154"/>
    </location>
</feature>
<dbReference type="InterPro" id="IPR002541">
    <property type="entry name" value="Cyt_c_assembly"/>
</dbReference>
<keyword evidence="1" id="KW-1133">Transmembrane helix</keyword>
<keyword evidence="1" id="KW-0472">Membrane</keyword>
<feature type="transmembrane region" description="Helical" evidence="1">
    <location>
        <begin position="184"/>
        <end position="205"/>
    </location>
</feature>
<gene>
    <name evidence="3" type="ORF">SAMN02982917_4550</name>
</gene>
<dbReference type="GO" id="GO:0005886">
    <property type="term" value="C:plasma membrane"/>
    <property type="evidence" value="ECO:0007669"/>
    <property type="project" value="TreeGrafter"/>
</dbReference>
<dbReference type="InterPro" id="IPR052372">
    <property type="entry name" value="YpjD/HemX"/>
</dbReference>
<feature type="transmembrane region" description="Helical" evidence="1">
    <location>
        <begin position="93"/>
        <end position="110"/>
    </location>
</feature>
<name>A0A1X7GX55_9PROT</name>
<dbReference type="EMBL" id="FXAK01000007">
    <property type="protein sequence ID" value="SMF76093.1"/>
    <property type="molecule type" value="Genomic_DNA"/>
</dbReference>
<dbReference type="STRING" id="286727.SAMN02982917_4550"/>
<dbReference type="GO" id="GO:0020037">
    <property type="term" value="F:heme binding"/>
    <property type="evidence" value="ECO:0007669"/>
    <property type="project" value="InterPro"/>
</dbReference>
<dbReference type="GO" id="GO:0017004">
    <property type="term" value="P:cytochrome complex assembly"/>
    <property type="evidence" value="ECO:0007669"/>
    <property type="project" value="InterPro"/>
</dbReference>
<dbReference type="OrthoDB" id="7332097at2"/>
<sequence>MSQNIFLSLTALVALLPAAFYPYRRIAGQGVEGRGWSFWGALLLAAAGPGMWAIMQVAGQWQTGFSTALWVTTAACMALFIGLSLLHDTAWRLAPLLLPYLLAVCLLATLTEDAPAPVLRGNAPNVWIDLHIAVSVFTYALLTLSAVASFAAVIQTRALKTKRPTPLSRFLPPVAESERLQLRLLIASEVILGAGLATGMAVLYFEQGMLFRTDHKTLLSLATFIVIGVLLLAEYRTGVRGRTAARTMLIVYLLATLAYPGVKFVSNVLIGQWAWS</sequence>
<proteinExistence type="predicted"/>
<dbReference type="Proteomes" id="UP000192936">
    <property type="component" value="Unassembled WGS sequence"/>
</dbReference>